<reference evidence="5" key="2">
    <citation type="submission" date="2025-08" db="UniProtKB">
        <authorList>
            <consortium name="Ensembl"/>
        </authorList>
    </citation>
    <scope>IDENTIFICATION</scope>
</reference>
<evidence type="ECO:0000259" key="4">
    <source>
        <dbReference type="PROSITE" id="PS00128"/>
    </source>
</evidence>
<feature type="signal peptide" evidence="3">
    <location>
        <begin position="1"/>
        <end position="21"/>
    </location>
</feature>
<accession>A0A3P9BKG7</accession>
<dbReference type="GeneTree" id="ENSGT00770000121010"/>
<keyword evidence="3" id="KW-0732">Signal</keyword>
<evidence type="ECO:0000313" key="5">
    <source>
        <dbReference type="Ensembl" id="ENSMZEP00005010141.1"/>
    </source>
</evidence>
<dbReference type="SUPFAM" id="SSF53955">
    <property type="entry name" value="Lysozyme-like"/>
    <property type="match status" value="1"/>
</dbReference>
<dbReference type="PROSITE" id="PS00128">
    <property type="entry name" value="GLYCOSYL_HYDROL_F22_1"/>
    <property type="match status" value="1"/>
</dbReference>
<evidence type="ECO:0000256" key="2">
    <source>
        <dbReference type="RuleBase" id="RU004440"/>
    </source>
</evidence>
<evidence type="ECO:0000256" key="1">
    <source>
        <dbReference type="ARBA" id="ARBA00023157"/>
    </source>
</evidence>
<dbReference type="Proteomes" id="UP000265160">
    <property type="component" value="LG11"/>
</dbReference>
<proteinExistence type="inferred from homology"/>
<dbReference type="InterPro" id="IPR019799">
    <property type="entry name" value="Glyco_hydro_22_CS"/>
</dbReference>
<comment type="similarity">
    <text evidence="2">Belongs to the glycosyl hydrolase 22 family.</text>
</comment>
<protein>
    <recommendedName>
        <fullName evidence="4">Glycosyl hydrolases family 22 (GH22) domain-containing protein</fullName>
    </recommendedName>
</protein>
<dbReference type="PANTHER" id="PTHR11407:SF69">
    <property type="entry name" value="LYSOZYME C, MILK ISOZYME"/>
    <property type="match status" value="1"/>
</dbReference>
<organism evidence="5 6">
    <name type="scientific">Maylandia zebra</name>
    <name type="common">zebra mbuna</name>
    <dbReference type="NCBI Taxonomy" id="106582"/>
    <lineage>
        <taxon>Eukaryota</taxon>
        <taxon>Metazoa</taxon>
        <taxon>Chordata</taxon>
        <taxon>Craniata</taxon>
        <taxon>Vertebrata</taxon>
        <taxon>Euteleostomi</taxon>
        <taxon>Actinopterygii</taxon>
        <taxon>Neopterygii</taxon>
        <taxon>Teleostei</taxon>
        <taxon>Neoteleostei</taxon>
        <taxon>Acanthomorphata</taxon>
        <taxon>Ovalentaria</taxon>
        <taxon>Cichlomorphae</taxon>
        <taxon>Cichliformes</taxon>
        <taxon>Cichlidae</taxon>
        <taxon>African cichlids</taxon>
        <taxon>Pseudocrenilabrinae</taxon>
        <taxon>Haplochromini</taxon>
        <taxon>Maylandia</taxon>
        <taxon>Maylandia zebra complex</taxon>
    </lineage>
</organism>
<feature type="chain" id="PRO_5018158576" description="Glycosyl hydrolases family 22 (GH22) domain-containing protein" evidence="3">
    <location>
        <begin position="22"/>
        <end position="136"/>
    </location>
</feature>
<dbReference type="PRINTS" id="PR00135">
    <property type="entry name" value="LYZLACT"/>
</dbReference>
<dbReference type="InterPro" id="IPR001916">
    <property type="entry name" value="Glyco_hydro_22"/>
</dbReference>
<sequence length="136" mass="15186">MKLELLVVVAVAVLLPSFSESRIVSKCELREKLGEMLDLPRRLKERTLATGELKYEDETSSEDDDESKNLYGLFQLSDREFCDSGLCPSKSMCHASCTAFTDNDITDDIACVVKTGYWNAVLVLCFADPFVSSPLF</sequence>
<evidence type="ECO:0000256" key="3">
    <source>
        <dbReference type="SAM" id="SignalP"/>
    </source>
</evidence>
<feature type="domain" description="Glycosyl hydrolases family 22 (GH22)" evidence="4">
    <location>
        <begin position="93"/>
        <end position="111"/>
    </location>
</feature>
<name>A0A3P9BKG7_9CICH</name>
<dbReference type="Pfam" id="PF00062">
    <property type="entry name" value="Lys"/>
    <property type="match status" value="1"/>
</dbReference>
<dbReference type="InterPro" id="IPR023346">
    <property type="entry name" value="Lysozyme-like_dom_sf"/>
</dbReference>
<dbReference type="Ensembl" id="ENSMZET00005010509.1">
    <property type="protein sequence ID" value="ENSMZEP00005010141.1"/>
    <property type="gene ID" value="ENSMZEG00005007667.1"/>
</dbReference>
<reference evidence="5" key="3">
    <citation type="submission" date="2025-09" db="UniProtKB">
        <authorList>
            <consortium name="Ensembl"/>
        </authorList>
    </citation>
    <scope>IDENTIFICATION</scope>
</reference>
<dbReference type="Gene3D" id="1.10.530.10">
    <property type="match status" value="1"/>
</dbReference>
<dbReference type="PANTHER" id="PTHR11407">
    <property type="entry name" value="LYSOZYME C"/>
    <property type="match status" value="1"/>
</dbReference>
<dbReference type="GO" id="GO:0003796">
    <property type="term" value="F:lysozyme activity"/>
    <property type="evidence" value="ECO:0007669"/>
    <property type="project" value="TreeGrafter"/>
</dbReference>
<dbReference type="SMART" id="SM00263">
    <property type="entry name" value="LYZ1"/>
    <property type="match status" value="1"/>
</dbReference>
<dbReference type="AlphaFoldDB" id="A0A3P9BKG7"/>
<keyword evidence="1" id="KW-1015">Disulfide bond</keyword>
<evidence type="ECO:0000313" key="6">
    <source>
        <dbReference type="Proteomes" id="UP000265160"/>
    </source>
</evidence>
<reference evidence="5 6" key="1">
    <citation type="journal article" date="2014" name="Nature">
        <title>The genomic substrate for adaptive radiation in African cichlid fish.</title>
        <authorList>
            <person name="Brawand D."/>
            <person name="Wagner C.E."/>
            <person name="Li Y.I."/>
            <person name="Malinsky M."/>
            <person name="Keller I."/>
            <person name="Fan S."/>
            <person name="Simakov O."/>
            <person name="Ng A.Y."/>
            <person name="Lim Z.W."/>
            <person name="Bezault E."/>
            <person name="Turner-Maier J."/>
            <person name="Johnson J."/>
            <person name="Alcazar R."/>
            <person name="Noh H.J."/>
            <person name="Russell P."/>
            <person name="Aken B."/>
            <person name="Alfoldi J."/>
            <person name="Amemiya C."/>
            <person name="Azzouzi N."/>
            <person name="Baroiller J.F."/>
            <person name="Barloy-Hubler F."/>
            <person name="Berlin A."/>
            <person name="Bloomquist R."/>
            <person name="Carleton K.L."/>
            <person name="Conte M.A."/>
            <person name="D'Cotta H."/>
            <person name="Eshel O."/>
            <person name="Gaffney L."/>
            <person name="Galibert F."/>
            <person name="Gante H.F."/>
            <person name="Gnerre S."/>
            <person name="Greuter L."/>
            <person name="Guyon R."/>
            <person name="Haddad N.S."/>
            <person name="Haerty W."/>
            <person name="Harris R.M."/>
            <person name="Hofmann H.A."/>
            <person name="Hourlier T."/>
            <person name="Hulata G."/>
            <person name="Jaffe D.B."/>
            <person name="Lara M."/>
            <person name="Lee A.P."/>
            <person name="MacCallum I."/>
            <person name="Mwaiko S."/>
            <person name="Nikaido M."/>
            <person name="Nishihara H."/>
            <person name="Ozouf-Costaz C."/>
            <person name="Penman D.J."/>
            <person name="Przybylski D."/>
            <person name="Rakotomanga M."/>
            <person name="Renn S.C.P."/>
            <person name="Ribeiro F.J."/>
            <person name="Ron M."/>
            <person name="Salzburger W."/>
            <person name="Sanchez-Pulido L."/>
            <person name="Santos M.E."/>
            <person name="Searle S."/>
            <person name="Sharpe T."/>
            <person name="Swofford R."/>
            <person name="Tan F.J."/>
            <person name="Williams L."/>
            <person name="Young S."/>
            <person name="Yin S."/>
            <person name="Okada N."/>
            <person name="Kocher T.D."/>
            <person name="Miska E.A."/>
            <person name="Lander E.S."/>
            <person name="Venkatesh B."/>
            <person name="Fernald R.D."/>
            <person name="Meyer A."/>
            <person name="Ponting C.P."/>
            <person name="Streelman J.T."/>
            <person name="Lindblad-Toh K."/>
            <person name="Seehausen O."/>
            <person name="Di Palma F."/>
        </authorList>
    </citation>
    <scope>NUCLEOTIDE SEQUENCE</scope>
</reference>
<dbReference type="PROSITE" id="PS51348">
    <property type="entry name" value="GLYCOSYL_HYDROL_F22_2"/>
    <property type="match status" value="1"/>
</dbReference>
<keyword evidence="6" id="KW-1185">Reference proteome</keyword>